<dbReference type="Proteomes" id="UP001055072">
    <property type="component" value="Unassembled WGS sequence"/>
</dbReference>
<gene>
    <name evidence="1" type="ORF">BDY19DRAFT_1037074</name>
</gene>
<name>A0ACB8U8D1_9APHY</name>
<organism evidence="1 2">
    <name type="scientific">Irpex rosettiformis</name>
    <dbReference type="NCBI Taxonomy" id="378272"/>
    <lineage>
        <taxon>Eukaryota</taxon>
        <taxon>Fungi</taxon>
        <taxon>Dikarya</taxon>
        <taxon>Basidiomycota</taxon>
        <taxon>Agaricomycotina</taxon>
        <taxon>Agaricomycetes</taxon>
        <taxon>Polyporales</taxon>
        <taxon>Irpicaceae</taxon>
        <taxon>Irpex</taxon>
    </lineage>
</organism>
<reference evidence="1" key="1">
    <citation type="journal article" date="2021" name="Environ. Microbiol.">
        <title>Gene family expansions and transcriptome signatures uncover fungal adaptations to wood decay.</title>
        <authorList>
            <person name="Hage H."/>
            <person name="Miyauchi S."/>
            <person name="Viragh M."/>
            <person name="Drula E."/>
            <person name="Min B."/>
            <person name="Chaduli D."/>
            <person name="Navarro D."/>
            <person name="Favel A."/>
            <person name="Norest M."/>
            <person name="Lesage-Meessen L."/>
            <person name="Balint B."/>
            <person name="Merenyi Z."/>
            <person name="de Eugenio L."/>
            <person name="Morin E."/>
            <person name="Martinez A.T."/>
            <person name="Baldrian P."/>
            <person name="Stursova M."/>
            <person name="Martinez M.J."/>
            <person name="Novotny C."/>
            <person name="Magnuson J.K."/>
            <person name="Spatafora J.W."/>
            <person name="Maurice S."/>
            <person name="Pangilinan J."/>
            <person name="Andreopoulos W."/>
            <person name="LaButti K."/>
            <person name="Hundley H."/>
            <person name="Na H."/>
            <person name="Kuo A."/>
            <person name="Barry K."/>
            <person name="Lipzen A."/>
            <person name="Henrissat B."/>
            <person name="Riley R."/>
            <person name="Ahrendt S."/>
            <person name="Nagy L.G."/>
            <person name="Grigoriev I.V."/>
            <person name="Martin F."/>
            <person name="Rosso M.N."/>
        </authorList>
    </citation>
    <scope>NUCLEOTIDE SEQUENCE</scope>
    <source>
        <strain evidence="1">CBS 384.51</strain>
    </source>
</reference>
<evidence type="ECO:0000313" key="1">
    <source>
        <dbReference type="EMBL" id="KAI0090485.1"/>
    </source>
</evidence>
<comment type="caution">
    <text evidence="1">The sequence shown here is derived from an EMBL/GenBank/DDBJ whole genome shotgun (WGS) entry which is preliminary data.</text>
</comment>
<keyword evidence="2" id="KW-1185">Reference proteome</keyword>
<accession>A0ACB8U8D1</accession>
<dbReference type="EMBL" id="MU274908">
    <property type="protein sequence ID" value="KAI0090485.1"/>
    <property type="molecule type" value="Genomic_DNA"/>
</dbReference>
<protein>
    <submittedName>
        <fullName evidence="1">Cytochrome P450</fullName>
    </submittedName>
</protein>
<proteinExistence type="predicted"/>
<sequence length="523" mass="60013">MHRLVAFGAAVTGLYVIQKVVEFRKAVKAVNDHPGLRTLLNTLGPIENFFPRLWGVTPGSYHMFTRKHRDFEIYGWDVITYVAAFWGSHTNFYVADADALNEITTYRARFTKPLEQYELLKYFGGNIVASEAEEWKRYRKISAPAFSERNNALVWDETKLIIQDLFNNVWGDQKEITVDHAVDVTLPLALFVIGVAGFGRRVMWSDDEKVPPGHTMNFKDALHIVAQGVFLKLVLPEWLIKLGPTKRLRDVRDSFIDIQSYLLEMIQERRHSEAKEERYDLFSALLDANELEVEEGEKKLLDSELIGNLFIFLIAGHETTAHTLCFLFALLALYPDVQEELHQHIKSICPDGELAGYEQMSSLTYCLAALNETLRLCPPVHSIPKSVAEDTTITITNAQGERTTLIMPKGSTISMHIPGLHYNPRYWKNPYDFNPKRFLVSDWPRDAFLPFSAGPRACLGRRFSETESVVAMAMIVLRYRITIKEEKRFAGETFEQRKTRVLQSQPGLTMTPLRVPLTFTRRY</sequence>
<evidence type="ECO:0000313" key="2">
    <source>
        <dbReference type="Proteomes" id="UP001055072"/>
    </source>
</evidence>